<dbReference type="GO" id="GO:0008569">
    <property type="term" value="F:minus-end-directed microtubule motor activity"/>
    <property type="evidence" value="ECO:0007669"/>
    <property type="project" value="InterPro"/>
</dbReference>
<dbReference type="FunFam" id="3.10.490.20:FF:000006">
    <property type="entry name" value="Dynein axonemal heavy chain 10"/>
    <property type="match status" value="1"/>
</dbReference>
<protein>
    <submittedName>
        <fullName evidence="4">Dynein-1-alpha heavy chain, flagellar inner arm I1 complex</fullName>
    </submittedName>
</protein>
<dbReference type="PANTHER" id="PTHR22878">
    <property type="entry name" value="DYNEIN HEAVY CHAIN 6, AXONEMAL-LIKE-RELATED"/>
    <property type="match status" value="1"/>
</dbReference>
<keyword evidence="4" id="KW-0969">Cilium</keyword>
<dbReference type="STRING" id="145388.A0A0D2J5J1"/>
<dbReference type="InterPro" id="IPR027417">
    <property type="entry name" value="P-loop_NTPase"/>
</dbReference>
<proteinExistence type="predicted"/>
<dbReference type="FunFam" id="1.10.8.720:FF:000005">
    <property type="entry name" value="Dynein axonemal heavy chain 10"/>
    <property type="match status" value="1"/>
</dbReference>
<evidence type="ECO:0000259" key="2">
    <source>
        <dbReference type="Pfam" id="PF18198"/>
    </source>
</evidence>
<organism evidence="4 5">
    <name type="scientific">Monoraphidium neglectum</name>
    <dbReference type="NCBI Taxonomy" id="145388"/>
    <lineage>
        <taxon>Eukaryota</taxon>
        <taxon>Viridiplantae</taxon>
        <taxon>Chlorophyta</taxon>
        <taxon>core chlorophytes</taxon>
        <taxon>Chlorophyceae</taxon>
        <taxon>CS clade</taxon>
        <taxon>Sphaeropleales</taxon>
        <taxon>Selenastraceae</taxon>
        <taxon>Monoraphidium</taxon>
    </lineage>
</organism>
<dbReference type="Pfam" id="PF18199">
    <property type="entry name" value="Dynein_C"/>
    <property type="match status" value="1"/>
</dbReference>
<dbReference type="Proteomes" id="UP000054498">
    <property type="component" value="Unassembled WGS sequence"/>
</dbReference>
<dbReference type="RefSeq" id="XP_013894152.1">
    <property type="nucleotide sequence ID" value="XM_014038698.1"/>
</dbReference>
<accession>A0A0D2J5J1</accession>
<dbReference type="InterPro" id="IPR041228">
    <property type="entry name" value="Dynein_C"/>
</dbReference>
<dbReference type="GeneID" id="25730230"/>
<dbReference type="GO" id="GO:0007018">
    <property type="term" value="P:microtubule-based movement"/>
    <property type="evidence" value="ECO:0007669"/>
    <property type="project" value="InterPro"/>
</dbReference>
<gene>
    <name evidence="4" type="ORF">MNEG_12829</name>
</gene>
<dbReference type="OrthoDB" id="10251809at2759"/>
<dbReference type="EMBL" id="KK103680">
    <property type="protein sequence ID" value="KIY95132.1"/>
    <property type="molecule type" value="Genomic_DNA"/>
</dbReference>
<dbReference type="Gene3D" id="3.40.50.300">
    <property type="entry name" value="P-loop containing nucleotide triphosphate hydrolases"/>
    <property type="match status" value="1"/>
</dbReference>
<keyword evidence="4" id="KW-0966">Cell projection</keyword>
<dbReference type="Pfam" id="PF03028">
    <property type="entry name" value="Dynein_heavy"/>
    <property type="match status" value="1"/>
</dbReference>
<dbReference type="InterPro" id="IPR026983">
    <property type="entry name" value="DHC"/>
</dbReference>
<reference evidence="4 5" key="1">
    <citation type="journal article" date="2013" name="BMC Genomics">
        <title>Reconstruction of the lipid metabolism for the microalga Monoraphidium neglectum from its genome sequence reveals characteristics suitable for biofuel production.</title>
        <authorList>
            <person name="Bogen C."/>
            <person name="Al-Dilaimi A."/>
            <person name="Albersmeier A."/>
            <person name="Wichmann J."/>
            <person name="Grundmann M."/>
            <person name="Rupp O."/>
            <person name="Lauersen K.J."/>
            <person name="Blifernez-Klassen O."/>
            <person name="Kalinowski J."/>
            <person name="Goesmann A."/>
            <person name="Mussgnug J.H."/>
            <person name="Kruse O."/>
        </authorList>
    </citation>
    <scope>NUCLEOTIDE SEQUENCE [LARGE SCALE GENOMIC DNA]</scope>
    <source>
        <strain evidence="4 5">SAG 48.87</strain>
    </source>
</reference>
<dbReference type="GO" id="GO:0051959">
    <property type="term" value="F:dynein light intermediate chain binding"/>
    <property type="evidence" value="ECO:0007669"/>
    <property type="project" value="InterPro"/>
</dbReference>
<dbReference type="InterPro" id="IPR004273">
    <property type="entry name" value="Dynein_heavy_D6_P-loop"/>
</dbReference>
<dbReference type="Gene3D" id="1.20.1270.280">
    <property type="match status" value="1"/>
</dbReference>
<dbReference type="Gene3D" id="1.10.8.720">
    <property type="entry name" value="Region D6 of dynein motor"/>
    <property type="match status" value="1"/>
</dbReference>
<feature type="domain" description="Dynein heavy chain region D6 P-loop" evidence="1">
    <location>
        <begin position="1"/>
        <end position="74"/>
    </location>
</feature>
<evidence type="ECO:0000259" key="1">
    <source>
        <dbReference type="Pfam" id="PF03028"/>
    </source>
</evidence>
<feature type="domain" description="Dynein heavy chain AAA lid" evidence="2">
    <location>
        <begin position="105"/>
        <end position="271"/>
    </location>
</feature>
<dbReference type="PANTHER" id="PTHR22878:SF63">
    <property type="entry name" value="DYNEIN AXONEMAL HEAVY CHAIN 10"/>
    <property type="match status" value="1"/>
</dbReference>
<name>A0A0D2J5J1_9CHLO</name>
<dbReference type="FunFam" id="1.20.1270.280:FF:000005">
    <property type="entry name" value="Dynein axonemal heavy chain 10"/>
    <property type="match status" value="1"/>
</dbReference>
<dbReference type="InterPro" id="IPR041658">
    <property type="entry name" value="AAA_lid_11"/>
</dbReference>
<dbReference type="GO" id="GO:0030286">
    <property type="term" value="C:dynein complex"/>
    <property type="evidence" value="ECO:0007669"/>
    <property type="project" value="InterPro"/>
</dbReference>
<keyword evidence="4" id="KW-0282">Flagellum</keyword>
<evidence type="ECO:0000259" key="3">
    <source>
        <dbReference type="Pfam" id="PF18199"/>
    </source>
</evidence>
<dbReference type="AlphaFoldDB" id="A0A0D2J5J1"/>
<dbReference type="Pfam" id="PF18198">
    <property type="entry name" value="AAA_lid_11"/>
    <property type="match status" value="1"/>
</dbReference>
<dbReference type="InterPro" id="IPR042219">
    <property type="entry name" value="AAA_lid_11_sf"/>
</dbReference>
<dbReference type="Gene3D" id="3.10.490.20">
    <property type="match status" value="1"/>
</dbReference>
<feature type="domain" description="Dynein heavy chain C-terminal" evidence="3">
    <location>
        <begin position="278"/>
        <end position="584"/>
    </location>
</feature>
<keyword evidence="5" id="KW-1185">Reference proteome</keyword>
<evidence type="ECO:0000313" key="4">
    <source>
        <dbReference type="EMBL" id="KIY95132.1"/>
    </source>
</evidence>
<evidence type="ECO:0000313" key="5">
    <source>
        <dbReference type="Proteomes" id="UP000054498"/>
    </source>
</evidence>
<dbReference type="InterPro" id="IPR043160">
    <property type="entry name" value="Dynein_C_barrel"/>
</dbReference>
<dbReference type="KEGG" id="mng:MNEG_12829"/>
<sequence length="588" mass="64529">MALGQGMGPKAVELVETGAQRGLWNCHLLPKWLKTLEKLLERLARPHKDFRLWLTTEPCEAFPLGVLQRSLKVVTEPPNGLKLNLRQSYGKISDELLDDCPHPAFRSLVYVLGFFHAVVQERRKYGKLGWNVPYDFSETDFRISMALISTYLTKAALAQEQQQQQQQALLRQQEAAAVPWGTLRYLIGEAMYGGRVSDSFDRRVLTTYLEEYMGDFLFDACQPFHFYAPRDGAPGGAIDVPQPGPRDAYLRAIEALPLVQSPEVFGLHANADISYYTAAAKALWAGLVDLQPRAGGGAGGGGGGGGAGGARSREELVAGVARDIHGRLPAPFDVPLIRKAIGVPSPTQVVLLQELERWNALSAAMASSLHDLQRALSGEVGFSGPLEELSAALANGKLPPAWGRLAPPTQKPLGPWMAWFARRHEQYAAWVEGGEPKVMWLAGLHAPETYLAALVQAACRDKGWPLDRSRLYTQVTRLTDAGQVEERPRHGCYVSGLYLEGAAWDHDAGQLTRQAPKQLVQELPLLQIIPAEAARLRLANTFRAPVYVTQSRRNAMGGGLVFEADLATGEHPSHWVLQGVALVLNIDR</sequence>
<dbReference type="GO" id="GO:0045505">
    <property type="term" value="F:dynein intermediate chain binding"/>
    <property type="evidence" value="ECO:0007669"/>
    <property type="project" value="InterPro"/>
</dbReference>